<dbReference type="EMBL" id="JAPDFL010000001">
    <property type="protein sequence ID" value="MCW1931578.1"/>
    <property type="molecule type" value="Genomic_DNA"/>
</dbReference>
<dbReference type="InterPro" id="IPR004839">
    <property type="entry name" value="Aminotransferase_I/II_large"/>
</dbReference>
<dbReference type="SMART" id="SM00345">
    <property type="entry name" value="HTH_GNTR"/>
    <property type="match status" value="1"/>
</dbReference>
<keyword evidence="4" id="KW-0238">DNA-binding</keyword>
<evidence type="ECO:0000256" key="2">
    <source>
        <dbReference type="ARBA" id="ARBA00022898"/>
    </source>
</evidence>
<dbReference type="PROSITE" id="PS50949">
    <property type="entry name" value="HTH_GNTR"/>
    <property type="match status" value="1"/>
</dbReference>
<dbReference type="CDD" id="cd07377">
    <property type="entry name" value="WHTH_GntR"/>
    <property type="match status" value="1"/>
</dbReference>
<evidence type="ECO:0000313" key="8">
    <source>
        <dbReference type="Proteomes" id="UP001208938"/>
    </source>
</evidence>
<gene>
    <name evidence="7" type="ORF">OKW52_04705</name>
</gene>
<dbReference type="Pfam" id="PF00392">
    <property type="entry name" value="GntR"/>
    <property type="match status" value="1"/>
</dbReference>
<sequence>MTISVECFLLDPQHSGTLQSRIRQMVAEGILAGRLRPGERMPSSRRLAEHLGVSRITVTLAYADLVADDYLRARGRSGYFVSDSAPQPGDFPQPGARGTDVVDWARALGHRPASGQLNMGKPRNWREFRYPFVYGQADPELFDHANWRGCMIQALGQRDFARMTDDQFEQDDPGLLEYIARHTLPRRGILARGDEILVTLGAQNALWLTAQLLLNQRRNAGIEEPGYPGLRDILNQTRCKVTGIPVGPRGLEPDALPEGMDVLFCTPSHHCPTGATMPLEARHALLVVANARGLLVIEDDYEFEISHDRAPLPALKSLDREGRVIHIGSFSKSMFPGLRLGFLVGPAEFIREARALRATVLRHPPGLLQRAAAHFLSLGHYDAMLRRLTRAFAARRAVMLAAVRAEGLTIAGAAGDGGSSLWMRTPDGVSATELSQALRADSVLIEPGGPFFGESLGNDRCYRIAYSSITQDRIAEGIARIARRTRAMTPQGQRTSRAG</sequence>
<dbReference type="Gene3D" id="3.40.640.10">
    <property type="entry name" value="Type I PLP-dependent aspartate aminotransferase-like (Major domain)"/>
    <property type="match status" value="1"/>
</dbReference>
<organism evidence="7 8">
    <name type="scientific">Pararhodobacter zhoushanensis</name>
    <dbReference type="NCBI Taxonomy" id="2479545"/>
    <lineage>
        <taxon>Bacteria</taxon>
        <taxon>Pseudomonadati</taxon>
        <taxon>Pseudomonadota</taxon>
        <taxon>Alphaproteobacteria</taxon>
        <taxon>Rhodobacterales</taxon>
        <taxon>Paracoccaceae</taxon>
        <taxon>Pararhodobacter</taxon>
    </lineage>
</organism>
<proteinExistence type="inferred from homology"/>
<dbReference type="RefSeq" id="WP_264504683.1">
    <property type="nucleotide sequence ID" value="NZ_JAPDFL010000001.1"/>
</dbReference>
<keyword evidence="7" id="KW-0808">Transferase</keyword>
<dbReference type="CDD" id="cd00609">
    <property type="entry name" value="AAT_like"/>
    <property type="match status" value="1"/>
</dbReference>
<evidence type="ECO:0000256" key="1">
    <source>
        <dbReference type="ARBA" id="ARBA00005384"/>
    </source>
</evidence>
<dbReference type="Proteomes" id="UP001208938">
    <property type="component" value="Unassembled WGS sequence"/>
</dbReference>
<dbReference type="InterPro" id="IPR036388">
    <property type="entry name" value="WH-like_DNA-bd_sf"/>
</dbReference>
<name>A0ABT3GVL6_9RHOB</name>
<evidence type="ECO:0000256" key="4">
    <source>
        <dbReference type="ARBA" id="ARBA00023125"/>
    </source>
</evidence>
<evidence type="ECO:0000259" key="6">
    <source>
        <dbReference type="PROSITE" id="PS50949"/>
    </source>
</evidence>
<dbReference type="PANTHER" id="PTHR46577">
    <property type="entry name" value="HTH-TYPE TRANSCRIPTIONAL REGULATORY PROTEIN GABR"/>
    <property type="match status" value="1"/>
</dbReference>
<keyword evidence="2" id="KW-0663">Pyridoxal phosphate</keyword>
<dbReference type="InterPro" id="IPR036390">
    <property type="entry name" value="WH_DNA-bd_sf"/>
</dbReference>
<dbReference type="SUPFAM" id="SSF46785">
    <property type="entry name" value="Winged helix' DNA-binding domain"/>
    <property type="match status" value="1"/>
</dbReference>
<dbReference type="Gene3D" id="1.10.10.10">
    <property type="entry name" value="Winged helix-like DNA-binding domain superfamily/Winged helix DNA-binding domain"/>
    <property type="match status" value="1"/>
</dbReference>
<reference evidence="7 8" key="1">
    <citation type="submission" date="2022-10" db="EMBL/GenBank/DDBJ databases">
        <title>Pararhodobacter sp. nov., isolated from marine algae.</title>
        <authorList>
            <person name="Choi B.J."/>
            <person name="Kim J.M."/>
            <person name="Lee J.K."/>
            <person name="Choi D.G."/>
            <person name="Jeon C.O."/>
        </authorList>
    </citation>
    <scope>NUCLEOTIDE SEQUENCE [LARGE SCALE GENOMIC DNA]</scope>
    <source>
        <strain evidence="7 8">ZQ420</strain>
    </source>
</reference>
<keyword evidence="7" id="KW-0032">Aminotransferase</keyword>
<keyword evidence="5" id="KW-0804">Transcription</keyword>
<protein>
    <submittedName>
        <fullName evidence="7">PLP-dependent aminotransferase family protein</fullName>
    </submittedName>
</protein>
<dbReference type="PANTHER" id="PTHR46577:SF1">
    <property type="entry name" value="HTH-TYPE TRANSCRIPTIONAL REGULATORY PROTEIN GABR"/>
    <property type="match status" value="1"/>
</dbReference>
<keyword evidence="8" id="KW-1185">Reference proteome</keyword>
<feature type="domain" description="HTH gntR-type" evidence="6">
    <location>
        <begin position="16"/>
        <end position="84"/>
    </location>
</feature>
<comment type="similarity">
    <text evidence="1">In the C-terminal section; belongs to the class-I pyridoxal-phosphate-dependent aminotransferase family.</text>
</comment>
<comment type="caution">
    <text evidence="7">The sequence shown here is derived from an EMBL/GenBank/DDBJ whole genome shotgun (WGS) entry which is preliminary data.</text>
</comment>
<dbReference type="InterPro" id="IPR000524">
    <property type="entry name" value="Tscrpt_reg_HTH_GntR"/>
</dbReference>
<dbReference type="InterPro" id="IPR051446">
    <property type="entry name" value="HTH_trans_reg/aminotransferase"/>
</dbReference>
<dbReference type="SUPFAM" id="SSF53383">
    <property type="entry name" value="PLP-dependent transferases"/>
    <property type="match status" value="1"/>
</dbReference>
<evidence type="ECO:0000256" key="3">
    <source>
        <dbReference type="ARBA" id="ARBA00023015"/>
    </source>
</evidence>
<accession>A0ABT3GVL6</accession>
<dbReference type="InterPro" id="IPR015421">
    <property type="entry name" value="PyrdxlP-dep_Trfase_major"/>
</dbReference>
<evidence type="ECO:0000313" key="7">
    <source>
        <dbReference type="EMBL" id="MCW1931578.1"/>
    </source>
</evidence>
<keyword evidence="3" id="KW-0805">Transcription regulation</keyword>
<dbReference type="Pfam" id="PF00155">
    <property type="entry name" value="Aminotran_1_2"/>
    <property type="match status" value="1"/>
</dbReference>
<dbReference type="InterPro" id="IPR015424">
    <property type="entry name" value="PyrdxlP-dep_Trfase"/>
</dbReference>
<dbReference type="GO" id="GO:0008483">
    <property type="term" value="F:transaminase activity"/>
    <property type="evidence" value="ECO:0007669"/>
    <property type="project" value="UniProtKB-KW"/>
</dbReference>
<evidence type="ECO:0000256" key="5">
    <source>
        <dbReference type="ARBA" id="ARBA00023163"/>
    </source>
</evidence>